<proteinExistence type="predicted"/>
<gene>
    <name evidence="2" type="ORF">DPMN_096842</name>
</gene>
<name>A0A9D4LA52_DREPO</name>
<organism evidence="2 3">
    <name type="scientific">Dreissena polymorpha</name>
    <name type="common">Zebra mussel</name>
    <name type="synonym">Mytilus polymorpha</name>
    <dbReference type="NCBI Taxonomy" id="45954"/>
    <lineage>
        <taxon>Eukaryota</taxon>
        <taxon>Metazoa</taxon>
        <taxon>Spiralia</taxon>
        <taxon>Lophotrochozoa</taxon>
        <taxon>Mollusca</taxon>
        <taxon>Bivalvia</taxon>
        <taxon>Autobranchia</taxon>
        <taxon>Heteroconchia</taxon>
        <taxon>Euheterodonta</taxon>
        <taxon>Imparidentia</taxon>
        <taxon>Neoheterodontei</taxon>
        <taxon>Myida</taxon>
        <taxon>Dreissenoidea</taxon>
        <taxon>Dreissenidae</taxon>
        <taxon>Dreissena</taxon>
    </lineage>
</organism>
<keyword evidence="3" id="KW-1185">Reference proteome</keyword>
<protein>
    <submittedName>
        <fullName evidence="2">Uncharacterized protein</fullName>
    </submittedName>
</protein>
<reference evidence="2" key="1">
    <citation type="journal article" date="2019" name="bioRxiv">
        <title>The Genome of the Zebra Mussel, Dreissena polymorpha: A Resource for Invasive Species Research.</title>
        <authorList>
            <person name="McCartney M.A."/>
            <person name="Auch B."/>
            <person name="Kono T."/>
            <person name="Mallez S."/>
            <person name="Zhang Y."/>
            <person name="Obille A."/>
            <person name="Becker A."/>
            <person name="Abrahante J.E."/>
            <person name="Garbe J."/>
            <person name="Badalamenti J.P."/>
            <person name="Herman A."/>
            <person name="Mangelson H."/>
            <person name="Liachko I."/>
            <person name="Sullivan S."/>
            <person name="Sone E.D."/>
            <person name="Koren S."/>
            <person name="Silverstein K.A.T."/>
            <person name="Beckman K.B."/>
            <person name="Gohl D.M."/>
        </authorList>
    </citation>
    <scope>NUCLEOTIDE SEQUENCE</scope>
    <source>
        <strain evidence="2">Duluth1</strain>
        <tissue evidence="2">Whole animal</tissue>
    </source>
</reference>
<evidence type="ECO:0000313" key="3">
    <source>
        <dbReference type="Proteomes" id="UP000828390"/>
    </source>
</evidence>
<sequence length="97" mass="11027">MRRVFPPLVHHNPGKDHFQSTAGPPGIATQNEHHRTHRNSNPAREPPDLPGKATRNEHRRTPKEKKPGTSTAGPPGIATRHENRRTPRNHAKYQKNY</sequence>
<accession>A0A9D4LA52</accession>
<feature type="region of interest" description="Disordered" evidence="1">
    <location>
        <begin position="1"/>
        <end position="97"/>
    </location>
</feature>
<comment type="caution">
    <text evidence="2">The sequence shown here is derived from an EMBL/GenBank/DDBJ whole genome shotgun (WGS) entry which is preliminary data.</text>
</comment>
<dbReference type="Proteomes" id="UP000828390">
    <property type="component" value="Unassembled WGS sequence"/>
</dbReference>
<reference evidence="2" key="2">
    <citation type="submission" date="2020-11" db="EMBL/GenBank/DDBJ databases">
        <authorList>
            <person name="McCartney M.A."/>
            <person name="Auch B."/>
            <person name="Kono T."/>
            <person name="Mallez S."/>
            <person name="Becker A."/>
            <person name="Gohl D.M."/>
            <person name="Silverstein K.A.T."/>
            <person name="Koren S."/>
            <person name="Bechman K.B."/>
            <person name="Herman A."/>
            <person name="Abrahante J.E."/>
            <person name="Garbe J."/>
        </authorList>
    </citation>
    <scope>NUCLEOTIDE SEQUENCE</scope>
    <source>
        <strain evidence="2">Duluth1</strain>
        <tissue evidence="2">Whole animal</tissue>
    </source>
</reference>
<evidence type="ECO:0000313" key="2">
    <source>
        <dbReference type="EMBL" id="KAH3854305.1"/>
    </source>
</evidence>
<evidence type="ECO:0000256" key="1">
    <source>
        <dbReference type="SAM" id="MobiDB-lite"/>
    </source>
</evidence>
<feature type="compositionally biased region" description="Basic residues" evidence="1">
    <location>
        <begin position="86"/>
        <end position="97"/>
    </location>
</feature>
<dbReference type="EMBL" id="JAIWYP010000003">
    <property type="protein sequence ID" value="KAH3854305.1"/>
    <property type="molecule type" value="Genomic_DNA"/>
</dbReference>
<dbReference type="AlphaFoldDB" id="A0A9D4LA52"/>